<feature type="chain" id="PRO_5014636776" evidence="1">
    <location>
        <begin position="32"/>
        <end position="79"/>
    </location>
</feature>
<keyword evidence="1" id="KW-0732">Signal</keyword>
<sequence length="79" mass="8526">MKNSRWLLISPPKIFWAVSWLKSTISGSAWAVTNFFSASSVASPSNTALPSSKCLNKTTDPHFASYLAYTSSLLVIANG</sequence>
<accession>A0A2M4B135</accession>
<dbReference type="EMBL" id="GGFK01013197">
    <property type="protein sequence ID" value="MBW46518.1"/>
    <property type="molecule type" value="Transcribed_RNA"/>
</dbReference>
<feature type="signal peptide" evidence="1">
    <location>
        <begin position="1"/>
        <end position="31"/>
    </location>
</feature>
<dbReference type="AlphaFoldDB" id="A0A2M4B135"/>
<name>A0A2M4B135_9DIPT</name>
<reference evidence="2" key="1">
    <citation type="submission" date="2018-01" db="EMBL/GenBank/DDBJ databases">
        <title>An insight into the sialome of Amazonian anophelines.</title>
        <authorList>
            <person name="Ribeiro J.M."/>
            <person name="Scarpassa V."/>
            <person name="Calvo E."/>
        </authorList>
    </citation>
    <scope>NUCLEOTIDE SEQUENCE</scope>
    <source>
        <tissue evidence="2">Salivary glands</tissue>
    </source>
</reference>
<evidence type="ECO:0000256" key="1">
    <source>
        <dbReference type="SAM" id="SignalP"/>
    </source>
</evidence>
<evidence type="ECO:0000313" key="2">
    <source>
        <dbReference type="EMBL" id="MBW46518.1"/>
    </source>
</evidence>
<protein>
    <submittedName>
        <fullName evidence="2">Protein disulfide isomerase prolyl 4-hydroxylase beta subunit</fullName>
    </submittedName>
</protein>
<proteinExistence type="predicted"/>
<keyword evidence="2" id="KW-0413">Isomerase</keyword>
<dbReference type="GO" id="GO:0016853">
    <property type="term" value="F:isomerase activity"/>
    <property type="evidence" value="ECO:0007669"/>
    <property type="project" value="UniProtKB-KW"/>
</dbReference>
<organism evidence="2">
    <name type="scientific">Anopheles triannulatus</name>
    <dbReference type="NCBI Taxonomy" id="58253"/>
    <lineage>
        <taxon>Eukaryota</taxon>
        <taxon>Metazoa</taxon>
        <taxon>Ecdysozoa</taxon>
        <taxon>Arthropoda</taxon>
        <taxon>Hexapoda</taxon>
        <taxon>Insecta</taxon>
        <taxon>Pterygota</taxon>
        <taxon>Neoptera</taxon>
        <taxon>Endopterygota</taxon>
        <taxon>Diptera</taxon>
        <taxon>Nematocera</taxon>
        <taxon>Culicoidea</taxon>
        <taxon>Culicidae</taxon>
        <taxon>Anophelinae</taxon>
        <taxon>Anopheles</taxon>
    </lineage>
</organism>